<organism evidence="6 7">
    <name type="scientific">Psychroflexus planctonicus</name>
    <dbReference type="NCBI Taxonomy" id="1526575"/>
    <lineage>
        <taxon>Bacteria</taxon>
        <taxon>Pseudomonadati</taxon>
        <taxon>Bacteroidota</taxon>
        <taxon>Flavobacteriia</taxon>
        <taxon>Flavobacteriales</taxon>
        <taxon>Flavobacteriaceae</taxon>
        <taxon>Psychroflexus</taxon>
    </lineage>
</organism>
<keyword evidence="4" id="KW-0812">Transmembrane</keyword>
<gene>
    <name evidence="6" type="ORF">GCM10010832_17320</name>
</gene>
<feature type="domain" description="Glycosyltransferase 2-like" evidence="5">
    <location>
        <begin position="40"/>
        <end position="171"/>
    </location>
</feature>
<comment type="similarity">
    <text evidence="1">Belongs to the glycosyltransferase 2 family.</text>
</comment>
<accession>A0ABQ1SI57</accession>
<feature type="transmembrane region" description="Helical" evidence="4">
    <location>
        <begin position="304"/>
        <end position="326"/>
    </location>
</feature>
<name>A0ABQ1SI57_9FLAO</name>
<feature type="transmembrane region" description="Helical" evidence="4">
    <location>
        <begin position="338"/>
        <end position="356"/>
    </location>
</feature>
<protein>
    <submittedName>
        <fullName evidence="6">Glycosyl transferase</fullName>
    </submittedName>
</protein>
<dbReference type="InterPro" id="IPR001173">
    <property type="entry name" value="Glyco_trans_2-like"/>
</dbReference>
<proteinExistence type="inferred from homology"/>
<comment type="caution">
    <text evidence="6">The sequence shown here is derived from an EMBL/GenBank/DDBJ whole genome shotgun (WGS) entry which is preliminary data.</text>
</comment>
<dbReference type="EMBL" id="BMGM01000007">
    <property type="protein sequence ID" value="GGE37618.1"/>
    <property type="molecule type" value="Genomic_DNA"/>
</dbReference>
<evidence type="ECO:0000259" key="5">
    <source>
        <dbReference type="Pfam" id="PF00535"/>
    </source>
</evidence>
<feature type="transmembrane region" description="Helical" evidence="4">
    <location>
        <begin position="6"/>
        <end position="25"/>
    </location>
</feature>
<evidence type="ECO:0000256" key="1">
    <source>
        <dbReference type="ARBA" id="ARBA00006739"/>
    </source>
</evidence>
<evidence type="ECO:0000313" key="7">
    <source>
        <dbReference type="Proteomes" id="UP000599179"/>
    </source>
</evidence>
<dbReference type="PANTHER" id="PTHR43630:SF1">
    <property type="entry name" value="POLY-BETA-1,6-N-ACETYL-D-GLUCOSAMINE SYNTHASE"/>
    <property type="match status" value="1"/>
</dbReference>
<sequence>MWFIGFIFLIYLLTLSVLLFSLMSIKSEETSSTHSAINFSIIVAFRNEENNLSNFVQSLKSIQYPTSQFEIILINDHSTDASVERIQAFVDANAHVQLLYLNQKQTGKKAALQVGIDAAQFNYIITTDADCFVPENWLYTYSKKIQQTNAAAIIGSVGVTHTKTFLTRFQYYDLMALQAVGFAFANLNKPILCNGANFCYQKAAFLKVNGFQGNEKQPSGDDVLLLQKFVAAHLKIDFLIHQDNLVLTKAISELTPFVQQRKRWFYKTRHTSSILQKAMGLLLLTTNFSLLGLLIWSIFDISHIINLIVLLIVKLTIDFFLTFELAKKAKLPFCFTDFMIANLFYPFGIAMFFSYLTNSRIKWKQREYQS</sequence>
<keyword evidence="4" id="KW-1133">Transmembrane helix</keyword>
<keyword evidence="4" id="KW-0472">Membrane</keyword>
<dbReference type="Gene3D" id="3.90.550.10">
    <property type="entry name" value="Spore Coat Polysaccharide Biosynthesis Protein SpsA, Chain A"/>
    <property type="match status" value="1"/>
</dbReference>
<dbReference type="GO" id="GO:0016740">
    <property type="term" value="F:transferase activity"/>
    <property type="evidence" value="ECO:0007669"/>
    <property type="project" value="UniProtKB-KW"/>
</dbReference>
<keyword evidence="3 6" id="KW-0808">Transferase</keyword>
<evidence type="ECO:0000256" key="2">
    <source>
        <dbReference type="ARBA" id="ARBA00022676"/>
    </source>
</evidence>
<feature type="transmembrane region" description="Helical" evidence="4">
    <location>
        <begin position="278"/>
        <end position="298"/>
    </location>
</feature>
<dbReference type="Proteomes" id="UP000599179">
    <property type="component" value="Unassembled WGS sequence"/>
</dbReference>
<dbReference type="PANTHER" id="PTHR43630">
    <property type="entry name" value="POLY-BETA-1,6-N-ACETYL-D-GLUCOSAMINE SYNTHASE"/>
    <property type="match status" value="1"/>
</dbReference>
<keyword evidence="2" id="KW-0328">Glycosyltransferase</keyword>
<dbReference type="SUPFAM" id="SSF53448">
    <property type="entry name" value="Nucleotide-diphospho-sugar transferases"/>
    <property type="match status" value="1"/>
</dbReference>
<keyword evidence="7" id="KW-1185">Reference proteome</keyword>
<dbReference type="InterPro" id="IPR029044">
    <property type="entry name" value="Nucleotide-diphossugar_trans"/>
</dbReference>
<reference evidence="7" key="1">
    <citation type="journal article" date="2019" name="Int. J. Syst. Evol. Microbiol.">
        <title>The Global Catalogue of Microorganisms (GCM) 10K type strain sequencing project: providing services to taxonomists for standard genome sequencing and annotation.</title>
        <authorList>
            <consortium name="The Broad Institute Genomics Platform"/>
            <consortium name="The Broad Institute Genome Sequencing Center for Infectious Disease"/>
            <person name="Wu L."/>
            <person name="Ma J."/>
        </authorList>
    </citation>
    <scope>NUCLEOTIDE SEQUENCE [LARGE SCALE GENOMIC DNA]</scope>
    <source>
        <strain evidence="7">CGMCC 1.12931</strain>
    </source>
</reference>
<dbReference type="Pfam" id="PF00535">
    <property type="entry name" value="Glycos_transf_2"/>
    <property type="match status" value="1"/>
</dbReference>
<evidence type="ECO:0000256" key="3">
    <source>
        <dbReference type="ARBA" id="ARBA00022679"/>
    </source>
</evidence>
<evidence type="ECO:0000313" key="6">
    <source>
        <dbReference type="EMBL" id="GGE37618.1"/>
    </source>
</evidence>
<evidence type="ECO:0000256" key="4">
    <source>
        <dbReference type="SAM" id="Phobius"/>
    </source>
</evidence>